<gene>
    <name evidence="2" type="ORF">AVDCRST_MAG91-1914</name>
</gene>
<dbReference type="AlphaFoldDB" id="A0A6J4T8G9"/>
<dbReference type="EMBL" id="CADCVX010000354">
    <property type="protein sequence ID" value="CAA9516126.1"/>
    <property type="molecule type" value="Genomic_DNA"/>
</dbReference>
<name>A0A6J4T8G9_9SPHN</name>
<evidence type="ECO:0000313" key="2">
    <source>
        <dbReference type="EMBL" id="CAA9516126.1"/>
    </source>
</evidence>
<feature type="compositionally biased region" description="Polar residues" evidence="1">
    <location>
        <begin position="69"/>
        <end position="85"/>
    </location>
</feature>
<organism evidence="2">
    <name type="scientific">uncultured Sphingomonadaceae bacterium</name>
    <dbReference type="NCBI Taxonomy" id="169976"/>
    <lineage>
        <taxon>Bacteria</taxon>
        <taxon>Pseudomonadati</taxon>
        <taxon>Pseudomonadota</taxon>
        <taxon>Alphaproteobacteria</taxon>
        <taxon>Sphingomonadales</taxon>
        <taxon>Sphingomonadaceae</taxon>
        <taxon>environmental samples</taxon>
    </lineage>
</organism>
<feature type="region of interest" description="Disordered" evidence="1">
    <location>
        <begin position="20"/>
        <end position="85"/>
    </location>
</feature>
<protein>
    <submittedName>
        <fullName evidence="2">Uncharacterized protein</fullName>
    </submittedName>
</protein>
<evidence type="ECO:0000256" key="1">
    <source>
        <dbReference type="SAM" id="MobiDB-lite"/>
    </source>
</evidence>
<feature type="non-terminal residue" evidence="2">
    <location>
        <position position="85"/>
    </location>
</feature>
<accession>A0A6J4T8G9</accession>
<reference evidence="2" key="1">
    <citation type="submission" date="2020-02" db="EMBL/GenBank/DDBJ databases">
        <authorList>
            <person name="Meier V. D."/>
        </authorList>
    </citation>
    <scope>NUCLEOTIDE SEQUENCE</scope>
    <source>
        <strain evidence="2">AVDCRST_MAG91</strain>
    </source>
</reference>
<proteinExistence type="predicted"/>
<feature type="compositionally biased region" description="Low complexity" evidence="1">
    <location>
        <begin position="45"/>
        <end position="61"/>
    </location>
</feature>
<feature type="non-terminal residue" evidence="2">
    <location>
        <position position="1"/>
    </location>
</feature>
<sequence>EVRSPDPHPRDVCVHVLVFGIPAPPRPAPGDQEVGPKRRHPYPQAAGARATEARLPAAAARDSVGSGASCRSRQAARSQGKNQSL</sequence>